<dbReference type="EMBL" id="PFBY01000038">
    <property type="protein sequence ID" value="PIR76175.1"/>
    <property type="molecule type" value="Genomic_DNA"/>
</dbReference>
<dbReference type="AlphaFoldDB" id="A0A2H0TVK3"/>
<proteinExistence type="predicted"/>
<keyword evidence="1" id="KW-1133">Transmembrane helix</keyword>
<accession>A0A2H0TVK3</accession>
<evidence type="ECO:0000313" key="2">
    <source>
        <dbReference type="EMBL" id="PIR76175.1"/>
    </source>
</evidence>
<reference evidence="3" key="1">
    <citation type="submission" date="2017-09" db="EMBL/GenBank/DDBJ databases">
        <title>Depth-based differentiation of microbial function through sediment-hosted aquifers and enrichment of novel symbionts in the deep terrestrial subsurface.</title>
        <authorList>
            <person name="Probst A.J."/>
            <person name="Ladd B."/>
            <person name="Jarett J.K."/>
            <person name="Geller-Mcgrath D.E."/>
            <person name="Sieber C.M.K."/>
            <person name="Emerson J.B."/>
            <person name="Anantharaman K."/>
            <person name="Thomas B.C."/>
            <person name="Malmstrom R."/>
            <person name="Stieglmeier M."/>
            <person name="Klingl A."/>
            <person name="Woyke T."/>
            <person name="Ryan C.M."/>
            <person name="Banfield J.F."/>
        </authorList>
    </citation>
    <scope>NUCLEOTIDE SEQUENCE [LARGE SCALE GENOMIC DNA]</scope>
</reference>
<protein>
    <submittedName>
        <fullName evidence="2">Uncharacterized protein</fullName>
    </submittedName>
</protein>
<name>A0A2H0TVK3_9BACT</name>
<feature type="transmembrane region" description="Helical" evidence="1">
    <location>
        <begin position="12"/>
        <end position="34"/>
    </location>
</feature>
<keyword evidence="1" id="KW-0812">Transmembrane</keyword>
<keyword evidence="1" id="KW-0472">Membrane</keyword>
<feature type="transmembrane region" description="Helical" evidence="1">
    <location>
        <begin position="40"/>
        <end position="57"/>
    </location>
</feature>
<organism evidence="2 3">
    <name type="scientific">Candidatus Magasanikbacteria bacterium CG10_big_fil_rev_8_21_14_0_10_42_10</name>
    <dbReference type="NCBI Taxonomy" id="1974649"/>
    <lineage>
        <taxon>Bacteria</taxon>
        <taxon>Candidatus Magasanikiibacteriota</taxon>
    </lineage>
</organism>
<gene>
    <name evidence="2" type="ORF">COU32_03395</name>
</gene>
<evidence type="ECO:0000313" key="3">
    <source>
        <dbReference type="Proteomes" id="UP000231530"/>
    </source>
</evidence>
<sequence length="85" mass="9269">MEESLWGKRIAVVIMVGVTLASAYVTWVCTLIHAYGVMCLFGLATVGFCVITWHLLLKLRDASDEANARSSGKVTFAKHLGVGKR</sequence>
<dbReference type="Proteomes" id="UP000231530">
    <property type="component" value="Unassembled WGS sequence"/>
</dbReference>
<evidence type="ECO:0000256" key="1">
    <source>
        <dbReference type="SAM" id="Phobius"/>
    </source>
</evidence>
<comment type="caution">
    <text evidence="2">The sequence shown here is derived from an EMBL/GenBank/DDBJ whole genome shotgun (WGS) entry which is preliminary data.</text>
</comment>